<dbReference type="PATRIC" id="fig|46224.3.peg.465"/>
<accession>A0A150LFC1</accession>
<dbReference type="AlphaFoldDB" id="A0A150LFC1"/>
<evidence type="ECO:0000313" key="1">
    <source>
        <dbReference type="EMBL" id="KYD11051.1"/>
    </source>
</evidence>
<proteinExistence type="predicted"/>
<dbReference type="Proteomes" id="UP000075666">
    <property type="component" value="Unassembled WGS sequence"/>
</dbReference>
<name>A0A150LFC1_9BACI</name>
<dbReference type="EMBL" id="LQYN01000010">
    <property type="protein sequence ID" value="KYD11051.1"/>
    <property type="molecule type" value="Genomic_DNA"/>
</dbReference>
<gene>
    <name evidence="1" type="ORF">B4102_0111</name>
</gene>
<organism evidence="1 2">
    <name type="scientific">Heyndrickxia sporothermodurans</name>
    <dbReference type="NCBI Taxonomy" id="46224"/>
    <lineage>
        <taxon>Bacteria</taxon>
        <taxon>Bacillati</taxon>
        <taxon>Bacillota</taxon>
        <taxon>Bacilli</taxon>
        <taxon>Bacillales</taxon>
        <taxon>Bacillaceae</taxon>
        <taxon>Heyndrickxia</taxon>
    </lineage>
</organism>
<evidence type="ECO:0000313" key="2">
    <source>
        <dbReference type="Proteomes" id="UP000075666"/>
    </source>
</evidence>
<protein>
    <submittedName>
        <fullName evidence="1">Uncharacterized protein</fullName>
    </submittedName>
</protein>
<keyword evidence="2" id="KW-1185">Reference proteome</keyword>
<comment type="caution">
    <text evidence="1">The sequence shown here is derived from an EMBL/GenBank/DDBJ whole genome shotgun (WGS) entry which is preliminary data.</text>
</comment>
<sequence length="113" mass="13181">MKNTKYGGRRMGNYYFSIEKSTRDSGNYIVYEWKNGVSKKIFENFGKPYGGLKEARQKIGEHLQKSGHTLNKVFEHQTIIHDRKNNPSKKGWTVEEYLIGVPEEANKKSRLIQ</sequence>
<reference evidence="1 2" key="1">
    <citation type="submission" date="2016-01" db="EMBL/GenBank/DDBJ databases">
        <title>Genome Sequences of Twelve Sporeforming Bacillus Species Isolated from Foods.</title>
        <authorList>
            <person name="Berendsen E.M."/>
            <person name="Wells-Bennik M.H."/>
            <person name="Krawcyk A.O."/>
            <person name="De Jong A."/>
            <person name="Holsappel S."/>
            <person name="Eijlander R.T."/>
            <person name="Kuipers O.P."/>
        </authorList>
    </citation>
    <scope>NUCLEOTIDE SEQUENCE [LARGE SCALE GENOMIC DNA]</scope>
    <source>
        <strain evidence="1 2">B4102</strain>
    </source>
</reference>